<sequence length="210" mass="23470">MARSWDELSPDHKFVYLLESVAQKQDQRTPIACRVCDEIHFDTKSLIIHFQSHLHPNGTFNPNSVQENKINLFSTSSQYIHSFPVNGRNHMANVNIGSSRQATLSFRDSLVSTPSRNHVQLSGPPSNYRHQPYPSPLIFRSPKPHVPVNPVTVGDSARGKRPLMAMENKVEGPLASVTRPFVKQLEKPIGEMAAGVIDVNADELDLTLKL</sequence>
<organism evidence="1 2">
    <name type="scientific">Castilleja foliolosa</name>
    <dbReference type="NCBI Taxonomy" id="1961234"/>
    <lineage>
        <taxon>Eukaryota</taxon>
        <taxon>Viridiplantae</taxon>
        <taxon>Streptophyta</taxon>
        <taxon>Embryophyta</taxon>
        <taxon>Tracheophyta</taxon>
        <taxon>Spermatophyta</taxon>
        <taxon>Magnoliopsida</taxon>
        <taxon>eudicotyledons</taxon>
        <taxon>Gunneridae</taxon>
        <taxon>Pentapetalae</taxon>
        <taxon>asterids</taxon>
        <taxon>lamiids</taxon>
        <taxon>Lamiales</taxon>
        <taxon>Orobanchaceae</taxon>
        <taxon>Pedicularideae</taxon>
        <taxon>Castillejinae</taxon>
        <taxon>Castilleja</taxon>
    </lineage>
</organism>
<comment type="caution">
    <text evidence="1">The sequence shown here is derived from an EMBL/GenBank/DDBJ whole genome shotgun (WGS) entry which is preliminary data.</text>
</comment>
<name>A0ABD3E2J7_9LAMI</name>
<reference evidence="2" key="1">
    <citation type="journal article" date="2024" name="IScience">
        <title>Strigolactones Initiate the Formation of Haustorium-like Structures in Castilleja.</title>
        <authorList>
            <person name="Buerger M."/>
            <person name="Peterson D."/>
            <person name="Chory J."/>
        </authorList>
    </citation>
    <scope>NUCLEOTIDE SEQUENCE [LARGE SCALE GENOMIC DNA]</scope>
</reference>
<protein>
    <recommendedName>
        <fullName evidence="3">C2H2-type domain-containing protein</fullName>
    </recommendedName>
</protein>
<dbReference type="AlphaFoldDB" id="A0ABD3E2J7"/>
<proteinExistence type="predicted"/>
<dbReference type="Proteomes" id="UP001632038">
    <property type="component" value="Unassembled WGS sequence"/>
</dbReference>
<accession>A0ABD3E2J7</accession>
<evidence type="ECO:0008006" key="3">
    <source>
        <dbReference type="Google" id="ProtNLM"/>
    </source>
</evidence>
<evidence type="ECO:0000313" key="1">
    <source>
        <dbReference type="EMBL" id="KAL3648740.1"/>
    </source>
</evidence>
<evidence type="ECO:0000313" key="2">
    <source>
        <dbReference type="Proteomes" id="UP001632038"/>
    </source>
</evidence>
<dbReference type="EMBL" id="JAVIJP010000007">
    <property type="protein sequence ID" value="KAL3648740.1"/>
    <property type="molecule type" value="Genomic_DNA"/>
</dbReference>
<gene>
    <name evidence="1" type="ORF">CASFOL_005143</name>
</gene>
<keyword evidence="2" id="KW-1185">Reference proteome</keyword>